<dbReference type="PANTHER" id="PTHR44111:SF1">
    <property type="entry name" value="ELONGATOR COMPLEX PROTEIN 2"/>
    <property type="match status" value="1"/>
</dbReference>
<dbReference type="PROSITE" id="PS50082">
    <property type="entry name" value="WD_REPEATS_2"/>
    <property type="match status" value="4"/>
</dbReference>
<evidence type="ECO:0000256" key="1">
    <source>
        <dbReference type="ARBA" id="ARBA00004123"/>
    </source>
</evidence>
<comment type="pathway">
    <text evidence="3">tRNA modification; 5-methoxycarbonylmethyl-2-thiouridine-tRNA biosynthesis.</text>
</comment>
<dbReference type="eggNOG" id="KOG1063">
    <property type="taxonomic scope" value="Eukaryota"/>
</dbReference>
<dbReference type="GO" id="GO:0002098">
    <property type="term" value="P:tRNA wobble uridine modification"/>
    <property type="evidence" value="ECO:0007669"/>
    <property type="project" value="InterPro"/>
</dbReference>
<dbReference type="UniPathway" id="UPA00988"/>
<accession>K3XAA3</accession>
<name>K3XAA3_GLOUD</name>
<evidence type="ECO:0000256" key="9">
    <source>
        <dbReference type="ARBA" id="ARBA00022737"/>
    </source>
</evidence>
<keyword evidence="9" id="KW-0677">Repeat</keyword>
<organism evidence="13 14">
    <name type="scientific">Globisporangium ultimum (strain ATCC 200006 / CBS 805.95 / DAOM BR144)</name>
    <name type="common">Pythium ultimum</name>
    <dbReference type="NCBI Taxonomy" id="431595"/>
    <lineage>
        <taxon>Eukaryota</taxon>
        <taxon>Sar</taxon>
        <taxon>Stramenopiles</taxon>
        <taxon>Oomycota</taxon>
        <taxon>Peronosporomycetes</taxon>
        <taxon>Pythiales</taxon>
        <taxon>Pythiaceae</taxon>
        <taxon>Globisporangium</taxon>
    </lineage>
</organism>
<feature type="repeat" description="WD" evidence="11">
    <location>
        <begin position="420"/>
        <end position="451"/>
    </location>
</feature>
<evidence type="ECO:0000256" key="12">
    <source>
        <dbReference type="SAM" id="MobiDB-lite"/>
    </source>
</evidence>
<dbReference type="SMART" id="SM00320">
    <property type="entry name" value="WD40"/>
    <property type="match status" value="10"/>
</dbReference>
<dbReference type="Proteomes" id="UP000019132">
    <property type="component" value="Unassembled WGS sequence"/>
</dbReference>
<protein>
    <recommendedName>
        <fullName evidence="5">Elongator complex protein 2</fullName>
    </recommendedName>
</protein>
<feature type="region of interest" description="Disordered" evidence="12">
    <location>
        <begin position="522"/>
        <end position="548"/>
    </location>
</feature>
<comment type="similarity">
    <text evidence="4">Belongs to the WD repeat ELP2 family.</text>
</comment>
<dbReference type="AlphaFoldDB" id="K3XAA3"/>
<evidence type="ECO:0000256" key="6">
    <source>
        <dbReference type="ARBA" id="ARBA00022490"/>
    </source>
</evidence>
<sequence>MACAVELAHVFVGANAISNAFCANAAASAPASCACTAFAAKNAVALVARDPQSAELLQITQTLKHGVAASDSARISSVFLHSTATDERVLAGDSEGNVFLWQREKQREWELCNLSFAEDADAKLKLSSASVAAVTAAQTSVRWVYFVSFSDGKLVVFEQHKQQGAAVSVLAQVDLGVKCIMESLATTVVGLSANGSHEQTVLVAAGGVDSKVYLYEVHASTFKQLMALEGHRGWIRGLAFEKQQRALQDGPTSFFLASASQDQRIRLWKITADKEKHSPDVSQSAATTETRDGFQAAGATASYTVSFDALLIGHEDWVTSLEWTLVAASSGDAGVESALVSSSMDNTLIVWTKNMQLSISGAWYPSLRIGEIGGNGILSGIVLPSEGDRLDLLALNFSGQLERWKQQPSPSKIFLPAVSLTGHCASVTDLSWSPSGDYMLSVSLDQTARVFAPLKKKDQSSWHEISRAQVHGYDLNCACFLLGDKTSDERNKTNDRFVSGADEKILRVFEAPDDIQSLVHQLAGAQSSDEDANPDDNDDKSRQSRVQNAYLPELSLTNKIGDTGKEKSVSRGGYATVNADIPALRVPVGDTLGKKTLWPEQRKLYGHGNELLCVASNHAGTLIASACKSREERFASIWLWSTSDWSVAQTPLEGHKSSVVQLAFSPNDQFLVSVSRDRQFCVYEKNASDHQFALVDKLKAHKRIIWSCSWSPDSRYFATASRDQSFALWTKTGTKWGAASKPVVLEGAVTAVAFAPHHSQEREPCSYVVAVGLESGTIHLYAVVASGEAVECKLLTEVGYALSPSATVTRLAWSPSCVDDRLVLAAASSDYSVRLYNVAL</sequence>
<dbReference type="VEuPathDB" id="FungiDB:PYU1_G014122"/>
<feature type="compositionally biased region" description="Acidic residues" evidence="12">
    <location>
        <begin position="528"/>
        <end position="538"/>
    </location>
</feature>
<reference evidence="13" key="3">
    <citation type="submission" date="2015-02" db="UniProtKB">
        <authorList>
            <consortium name="EnsemblProtists"/>
        </authorList>
    </citation>
    <scope>IDENTIFICATION</scope>
    <source>
        <strain evidence="13">DAOM BR144</strain>
    </source>
</reference>
<dbReference type="PROSITE" id="PS50294">
    <property type="entry name" value="WD_REPEATS_REGION"/>
    <property type="match status" value="3"/>
</dbReference>
<dbReference type="InterPro" id="IPR001680">
    <property type="entry name" value="WD40_rpt"/>
</dbReference>
<evidence type="ECO:0000256" key="3">
    <source>
        <dbReference type="ARBA" id="ARBA00005043"/>
    </source>
</evidence>
<evidence type="ECO:0000256" key="10">
    <source>
        <dbReference type="ARBA" id="ARBA00023242"/>
    </source>
</evidence>
<dbReference type="EnsemblProtists" id="PYU1_T014152">
    <property type="protein sequence ID" value="PYU1_T014152"/>
    <property type="gene ID" value="PYU1_G014122"/>
</dbReference>
<dbReference type="EMBL" id="ADOS01001529">
    <property type="status" value="NOT_ANNOTATED_CDS"/>
    <property type="molecule type" value="Genomic_DNA"/>
</dbReference>
<evidence type="ECO:0000256" key="2">
    <source>
        <dbReference type="ARBA" id="ARBA00004496"/>
    </source>
</evidence>
<proteinExistence type="inferred from homology"/>
<dbReference type="HOGENOM" id="CLU_006430_2_0_1"/>
<reference evidence="14" key="1">
    <citation type="journal article" date="2010" name="Genome Biol.">
        <title>Genome sequence of the necrotrophic plant pathogen Pythium ultimum reveals original pathogenicity mechanisms and effector repertoire.</title>
        <authorList>
            <person name="Levesque C.A."/>
            <person name="Brouwer H."/>
            <person name="Cano L."/>
            <person name="Hamilton J.P."/>
            <person name="Holt C."/>
            <person name="Huitema E."/>
            <person name="Raffaele S."/>
            <person name="Robideau G.P."/>
            <person name="Thines M."/>
            <person name="Win J."/>
            <person name="Zerillo M.M."/>
            <person name="Beakes G.W."/>
            <person name="Boore J.L."/>
            <person name="Busam D."/>
            <person name="Dumas B."/>
            <person name="Ferriera S."/>
            <person name="Fuerstenberg S.I."/>
            <person name="Gachon C.M."/>
            <person name="Gaulin E."/>
            <person name="Govers F."/>
            <person name="Grenville-Briggs L."/>
            <person name="Horner N."/>
            <person name="Hostetler J."/>
            <person name="Jiang R.H."/>
            <person name="Johnson J."/>
            <person name="Krajaejun T."/>
            <person name="Lin H."/>
            <person name="Meijer H.J."/>
            <person name="Moore B."/>
            <person name="Morris P."/>
            <person name="Phuntmart V."/>
            <person name="Puiu D."/>
            <person name="Shetty J."/>
            <person name="Stajich J.E."/>
            <person name="Tripathy S."/>
            <person name="Wawra S."/>
            <person name="van West P."/>
            <person name="Whitty B.R."/>
            <person name="Coutinho P.M."/>
            <person name="Henrissat B."/>
            <person name="Martin F."/>
            <person name="Thomas P.D."/>
            <person name="Tyler B.M."/>
            <person name="De Vries R.P."/>
            <person name="Kamoun S."/>
            <person name="Yandell M."/>
            <person name="Tisserat N."/>
            <person name="Buell C.R."/>
        </authorList>
    </citation>
    <scope>NUCLEOTIDE SEQUENCE</scope>
    <source>
        <strain evidence="14">DAOM:BR144</strain>
    </source>
</reference>
<keyword evidence="8" id="KW-0819">tRNA processing</keyword>
<dbReference type="Pfam" id="PF00400">
    <property type="entry name" value="WD40"/>
    <property type="match status" value="5"/>
</dbReference>
<evidence type="ECO:0000256" key="4">
    <source>
        <dbReference type="ARBA" id="ARBA00005881"/>
    </source>
</evidence>
<dbReference type="InterPro" id="IPR037289">
    <property type="entry name" value="Elp2"/>
</dbReference>
<evidence type="ECO:0000313" key="14">
    <source>
        <dbReference type="Proteomes" id="UP000019132"/>
    </source>
</evidence>
<comment type="subcellular location">
    <subcellularLocation>
        <location evidence="2">Cytoplasm</location>
    </subcellularLocation>
    <subcellularLocation>
        <location evidence="1">Nucleus</location>
    </subcellularLocation>
</comment>
<evidence type="ECO:0000256" key="5">
    <source>
        <dbReference type="ARBA" id="ARBA00020267"/>
    </source>
</evidence>
<keyword evidence="14" id="KW-1185">Reference proteome</keyword>
<dbReference type="SUPFAM" id="SSF50978">
    <property type="entry name" value="WD40 repeat-like"/>
    <property type="match status" value="2"/>
</dbReference>
<feature type="repeat" description="WD" evidence="11">
    <location>
        <begin position="228"/>
        <end position="278"/>
    </location>
</feature>
<evidence type="ECO:0000256" key="11">
    <source>
        <dbReference type="PROSITE-ProRule" id="PRU00221"/>
    </source>
</evidence>
<keyword evidence="10" id="KW-0539">Nucleus</keyword>
<dbReference type="InParanoid" id="K3XAA3"/>
<dbReference type="GO" id="GO:0033588">
    <property type="term" value="C:elongator holoenzyme complex"/>
    <property type="evidence" value="ECO:0007669"/>
    <property type="project" value="InterPro"/>
</dbReference>
<keyword evidence="6" id="KW-0963">Cytoplasm</keyword>
<dbReference type="GO" id="GO:0005634">
    <property type="term" value="C:nucleus"/>
    <property type="evidence" value="ECO:0007669"/>
    <property type="project" value="UniProtKB-SubCell"/>
</dbReference>
<dbReference type="InterPro" id="IPR036322">
    <property type="entry name" value="WD40_repeat_dom_sf"/>
</dbReference>
<dbReference type="InterPro" id="IPR015943">
    <property type="entry name" value="WD40/YVTN_repeat-like_dom_sf"/>
</dbReference>
<reference evidence="14" key="2">
    <citation type="submission" date="2010-04" db="EMBL/GenBank/DDBJ databases">
        <authorList>
            <person name="Buell R."/>
            <person name="Hamilton J."/>
            <person name="Hostetler J."/>
        </authorList>
    </citation>
    <scope>NUCLEOTIDE SEQUENCE [LARGE SCALE GENOMIC DNA]</scope>
    <source>
        <strain evidence="14">DAOM:BR144</strain>
    </source>
</reference>
<dbReference type="Gene3D" id="2.130.10.10">
    <property type="entry name" value="YVTN repeat-like/Quinoprotein amine dehydrogenase"/>
    <property type="match status" value="3"/>
</dbReference>
<evidence type="ECO:0000313" key="13">
    <source>
        <dbReference type="EnsemblProtists" id="PYU1_T014152"/>
    </source>
</evidence>
<keyword evidence="7 11" id="KW-0853">WD repeat</keyword>
<dbReference type="PANTHER" id="PTHR44111">
    <property type="entry name" value="ELONGATOR COMPLEX PROTEIN 2"/>
    <property type="match status" value="1"/>
</dbReference>
<feature type="repeat" description="WD" evidence="11">
    <location>
        <begin position="698"/>
        <end position="729"/>
    </location>
</feature>
<feature type="repeat" description="WD" evidence="11">
    <location>
        <begin position="652"/>
        <end position="684"/>
    </location>
</feature>
<dbReference type="OMA" id="ENFRHIS"/>
<dbReference type="STRING" id="431595.K3XAA3"/>
<evidence type="ECO:0000256" key="8">
    <source>
        <dbReference type="ARBA" id="ARBA00022694"/>
    </source>
</evidence>
<dbReference type="GO" id="GO:0005737">
    <property type="term" value="C:cytoplasm"/>
    <property type="evidence" value="ECO:0007669"/>
    <property type="project" value="UniProtKB-SubCell"/>
</dbReference>
<evidence type="ECO:0000256" key="7">
    <source>
        <dbReference type="ARBA" id="ARBA00022574"/>
    </source>
</evidence>